<dbReference type="AlphaFoldDB" id="A0AAE3Y9G1"/>
<feature type="domain" description="Dihydroneopterin aldolase/epimerase" evidence="7">
    <location>
        <begin position="4"/>
        <end position="116"/>
    </location>
</feature>
<comment type="similarity">
    <text evidence="3 6">Belongs to the DHNA family.</text>
</comment>
<comment type="pathway">
    <text evidence="2 6">Cofactor biosynthesis; tetrahydrofolate biosynthesis; 2-amino-4-hydroxy-6-hydroxymethyl-7,8-dihydropteridine diphosphate from 7,8-dihydroneopterin triphosphate: step 3/4.</text>
</comment>
<evidence type="ECO:0000256" key="4">
    <source>
        <dbReference type="ARBA" id="ARBA00022909"/>
    </source>
</evidence>
<comment type="caution">
    <text evidence="8">The sequence shown here is derived from an EMBL/GenBank/DDBJ whole genome shotgun (WGS) entry which is preliminary data.</text>
</comment>
<dbReference type="GO" id="GO:0046656">
    <property type="term" value="P:folic acid biosynthetic process"/>
    <property type="evidence" value="ECO:0007669"/>
    <property type="project" value="UniProtKB-UniRule"/>
</dbReference>
<dbReference type="NCBIfam" id="TIGR00526">
    <property type="entry name" value="folB_dom"/>
    <property type="match status" value="1"/>
</dbReference>
<dbReference type="PANTHER" id="PTHR42844">
    <property type="entry name" value="DIHYDRONEOPTERIN ALDOLASE 1-RELATED"/>
    <property type="match status" value="1"/>
</dbReference>
<dbReference type="GO" id="GO:0004150">
    <property type="term" value="F:dihydroneopterin aldolase activity"/>
    <property type="evidence" value="ECO:0007669"/>
    <property type="project" value="UniProtKB-UniRule"/>
</dbReference>
<evidence type="ECO:0000256" key="2">
    <source>
        <dbReference type="ARBA" id="ARBA00005013"/>
    </source>
</evidence>
<dbReference type="EC" id="4.1.2.25" evidence="6"/>
<dbReference type="RefSeq" id="WP_309946841.1">
    <property type="nucleotide sequence ID" value="NZ_JAVDQY010000003.1"/>
</dbReference>
<accession>A0AAE3Y9G1</accession>
<dbReference type="SMART" id="SM00905">
    <property type="entry name" value="FolB"/>
    <property type="match status" value="1"/>
</dbReference>
<dbReference type="Pfam" id="PF02152">
    <property type="entry name" value="FolB"/>
    <property type="match status" value="1"/>
</dbReference>
<protein>
    <recommendedName>
        <fullName evidence="6">7,8-dihydroneopterin aldolase</fullName>
        <ecNumber evidence="6">4.1.2.25</ecNumber>
    </recommendedName>
</protein>
<evidence type="ECO:0000256" key="6">
    <source>
        <dbReference type="RuleBase" id="RU362079"/>
    </source>
</evidence>
<dbReference type="SUPFAM" id="SSF55620">
    <property type="entry name" value="Tetrahydrobiopterin biosynthesis enzymes-like"/>
    <property type="match status" value="1"/>
</dbReference>
<sequence>MSKIYLEDVKIYAYHGVLPEENIIGTYYILNLELRTDLWKAAQSDDLNDTISYADINDIIHAEMKIKSKLLEHVAGRIISSIHNNFPQVDYIKLKVTKTAPPMQGEMKGASVELKKSFKSGN</sequence>
<dbReference type="GO" id="GO:0046654">
    <property type="term" value="P:tetrahydrofolate biosynthetic process"/>
    <property type="evidence" value="ECO:0007669"/>
    <property type="project" value="UniProtKB-UniRule"/>
</dbReference>
<gene>
    <name evidence="8" type="ORF">J2787_002831</name>
</gene>
<keyword evidence="4 6" id="KW-0289">Folate biosynthesis</keyword>
<name>A0AAE3Y9G1_9FLAO</name>
<proteinExistence type="inferred from homology"/>
<comment type="function">
    <text evidence="6">Catalyzes the conversion of 7,8-dihydroneopterin to 6-hydroxymethyl-7,8-dihydropterin.</text>
</comment>
<evidence type="ECO:0000313" key="9">
    <source>
        <dbReference type="Proteomes" id="UP001184861"/>
    </source>
</evidence>
<dbReference type="PANTHER" id="PTHR42844:SF1">
    <property type="entry name" value="DIHYDRONEOPTERIN ALDOLASE 1-RELATED"/>
    <property type="match status" value="1"/>
</dbReference>
<dbReference type="EMBL" id="JAVDQY010000003">
    <property type="protein sequence ID" value="MDR6527439.1"/>
    <property type="molecule type" value="Genomic_DNA"/>
</dbReference>
<evidence type="ECO:0000256" key="1">
    <source>
        <dbReference type="ARBA" id="ARBA00001353"/>
    </source>
</evidence>
<reference evidence="8" key="1">
    <citation type="submission" date="2023-07" db="EMBL/GenBank/DDBJ databases">
        <title>Sorghum-associated microbial communities from plants grown in Nebraska, USA.</title>
        <authorList>
            <person name="Schachtman D."/>
        </authorList>
    </citation>
    <scope>NUCLEOTIDE SEQUENCE</scope>
    <source>
        <strain evidence="8">DS2360</strain>
    </source>
</reference>
<evidence type="ECO:0000256" key="3">
    <source>
        <dbReference type="ARBA" id="ARBA00005708"/>
    </source>
</evidence>
<keyword evidence="5 6" id="KW-0456">Lyase</keyword>
<comment type="catalytic activity">
    <reaction evidence="1 6">
        <text>7,8-dihydroneopterin = 6-hydroxymethyl-7,8-dihydropterin + glycolaldehyde</text>
        <dbReference type="Rhea" id="RHEA:10540"/>
        <dbReference type="ChEBI" id="CHEBI:17001"/>
        <dbReference type="ChEBI" id="CHEBI:17071"/>
        <dbReference type="ChEBI" id="CHEBI:44841"/>
        <dbReference type="EC" id="4.1.2.25"/>
    </reaction>
</comment>
<dbReference type="InterPro" id="IPR006157">
    <property type="entry name" value="FolB_dom"/>
</dbReference>
<dbReference type="Gene3D" id="3.30.1130.10">
    <property type="match status" value="1"/>
</dbReference>
<dbReference type="Proteomes" id="UP001184861">
    <property type="component" value="Unassembled WGS sequence"/>
</dbReference>
<dbReference type="NCBIfam" id="TIGR00525">
    <property type="entry name" value="folB"/>
    <property type="match status" value="1"/>
</dbReference>
<dbReference type="InterPro" id="IPR006156">
    <property type="entry name" value="Dihydroneopterin_aldolase"/>
</dbReference>
<evidence type="ECO:0000259" key="7">
    <source>
        <dbReference type="SMART" id="SM00905"/>
    </source>
</evidence>
<organism evidence="8 9">
    <name type="scientific">Chryseobacterium rhizosphaerae</name>
    <dbReference type="NCBI Taxonomy" id="395937"/>
    <lineage>
        <taxon>Bacteria</taxon>
        <taxon>Pseudomonadati</taxon>
        <taxon>Bacteroidota</taxon>
        <taxon>Flavobacteriia</taxon>
        <taxon>Flavobacteriales</taxon>
        <taxon>Weeksellaceae</taxon>
        <taxon>Chryseobacterium group</taxon>
        <taxon>Chryseobacterium</taxon>
    </lineage>
</organism>
<dbReference type="InterPro" id="IPR043133">
    <property type="entry name" value="GTP-CH-I_C/QueF"/>
</dbReference>
<evidence type="ECO:0000256" key="5">
    <source>
        <dbReference type="ARBA" id="ARBA00023239"/>
    </source>
</evidence>
<dbReference type="GO" id="GO:0005737">
    <property type="term" value="C:cytoplasm"/>
    <property type="evidence" value="ECO:0007669"/>
    <property type="project" value="TreeGrafter"/>
</dbReference>
<evidence type="ECO:0000313" key="8">
    <source>
        <dbReference type="EMBL" id="MDR6527439.1"/>
    </source>
</evidence>